<dbReference type="GO" id="GO:0000136">
    <property type="term" value="C:mannan polymerase complex"/>
    <property type="evidence" value="ECO:0007669"/>
    <property type="project" value="TreeGrafter"/>
</dbReference>
<dbReference type="InterPro" id="IPR029044">
    <property type="entry name" value="Nucleotide-diphossugar_trans"/>
</dbReference>
<dbReference type="Pfam" id="PF04488">
    <property type="entry name" value="Gly_transf_sug"/>
    <property type="match status" value="1"/>
</dbReference>
<protein>
    <submittedName>
        <fullName evidence="3">Alpha-1,6-mannosyltransferase Och1</fullName>
    </submittedName>
</protein>
<keyword evidence="2" id="KW-1133">Transmembrane helix</keyword>
<evidence type="ECO:0000313" key="3">
    <source>
        <dbReference type="EMBL" id="KID81904.1"/>
    </source>
</evidence>
<comment type="similarity">
    <text evidence="1">Belongs to the glycosyltransferase 32 family.</text>
</comment>
<organism evidence="3 4">
    <name type="scientific">Metarhizium guizhouense (strain ARSEF 977)</name>
    <dbReference type="NCBI Taxonomy" id="1276136"/>
    <lineage>
        <taxon>Eukaryota</taxon>
        <taxon>Fungi</taxon>
        <taxon>Dikarya</taxon>
        <taxon>Ascomycota</taxon>
        <taxon>Pezizomycotina</taxon>
        <taxon>Sordariomycetes</taxon>
        <taxon>Hypocreomycetidae</taxon>
        <taxon>Hypocreales</taxon>
        <taxon>Clavicipitaceae</taxon>
        <taxon>Metarhizium</taxon>
    </lineage>
</organism>
<dbReference type="Gene3D" id="3.90.550.20">
    <property type="match status" value="1"/>
</dbReference>
<reference evidence="3 4" key="1">
    <citation type="journal article" date="2014" name="Proc. Natl. Acad. Sci. U.S.A.">
        <title>Trajectory and genomic determinants of fungal-pathogen speciation and host adaptation.</title>
        <authorList>
            <person name="Hu X."/>
            <person name="Xiao G."/>
            <person name="Zheng P."/>
            <person name="Shang Y."/>
            <person name="Su Y."/>
            <person name="Zhang X."/>
            <person name="Liu X."/>
            <person name="Zhan S."/>
            <person name="St Leger R.J."/>
            <person name="Wang C."/>
        </authorList>
    </citation>
    <scope>NUCLEOTIDE SEQUENCE [LARGE SCALE GENOMIC DNA]</scope>
    <source>
        <strain evidence="3 4">ARSEF 977</strain>
    </source>
</reference>
<proteinExistence type="inferred from homology"/>
<dbReference type="InterPro" id="IPR039367">
    <property type="entry name" value="Och1-like"/>
</dbReference>
<keyword evidence="4" id="KW-1185">Reference proteome</keyword>
<dbReference type="Proteomes" id="UP000031192">
    <property type="component" value="Unassembled WGS sequence"/>
</dbReference>
<name>A0A0B4HQZ8_METGA</name>
<evidence type="ECO:0000256" key="2">
    <source>
        <dbReference type="SAM" id="Phobius"/>
    </source>
</evidence>
<dbReference type="GO" id="GO:0000009">
    <property type="term" value="F:alpha-1,6-mannosyltransferase activity"/>
    <property type="evidence" value="ECO:0007669"/>
    <property type="project" value="InterPro"/>
</dbReference>
<keyword evidence="2" id="KW-0472">Membrane</keyword>
<evidence type="ECO:0000313" key="4">
    <source>
        <dbReference type="Proteomes" id="UP000031192"/>
    </source>
</evidence>
<dbReference type="HOGENOM" id="CLU_022381_0_1_1"/>
<dbReference type="GO" id="GO:0006487">
    <property type="term" value="P:protein N-linked glycosylation"/>
    <property type="evidence" value="ECO:0007669"/>
    <property type="project" value="TreeGrafter"/>
</dbReference>
<dbReference type="PANTHER" id="PTHR31834">
    <property type="entry name" value="INITIATION-SPECIFIC ALPHA-1,6-MANNOSYLTRANSFERASE"/>
    <property type="match status" value="1"/>
</dbReference>
<feature type="transmembrane region" description="Helical" evidence="2">
    <location>
        <begin position="33"/>
        <end position="51"/>
    </location>
</feature>
<dbReference type="EMBL" id="AZNH01000112">
    <property type="protein sequence ID" value="KID81904.1"/>
    <property type="molecule type" value="Genomic_DNA"/>
</dbReference>
<dbReference type="SUPFAM" id="SSF53448">
    <property type="entry name" value="Nucleotide-diphospho-sugar transferases"/>
    <property type="match status" value="1"/>
</dbReference>
<dbReference type="AlphaFoldDB" id="A0A0B4HQZ8"/>
<dbReference type="InterPro" id="IPR007577">
    <property type="entry name" value="GlycoTrfase_DXD_sugar-bd_CS"/>
</dbReference>
<evidence type="ECO:0000256" key="1">
    <source>
        <dbReference type="ARBA" id="ARBA00009003"/>
    </source>
</evidence>
<keyword evidence="2" id="KW-0812">Transmembrane</keyword>
<comment type="caution">
    <text evidence="3">The sequence shown here is derived from an EMBL/GenBank/DDBJ whole genome shotgun (WGS) entry which is preliminary data.</text>
</comment>
<gene>
    <name evidence="3" type="ORF">MGU_10752</name>
</gene>
<accession>A0A0B4HQZ8</accession>
<sequence>MYEICSRAFEPPRLLCTKIVYLTRVRNSRWRPLTLISALLVAFGMLYSGLFQKSIAFANVARIPTKTYHAAQDGPLIPPKIWQIYLRPANSSDNFQTEPAQIFDAASWLARNPDYSYHLVGDQGASRVLRRNRLSNHRLRKIYDALPNVGMKSDLLRYLILADEGGVYSDTDVEALRPIDTWIPAQHTAHAKAVIGIEFDRLNGSNRNDIHEDMQFCQWTIAVAPNHPLLYRMLKSVVSRLDKYSKERSLTIEELKVTSWDVLNLTGPSAWTDAIFEQLRTYQPNLTSLRNLTGLTTPTLIGDILILPIDAFGMGQGHSNSTNDGSTPNNALVRHKFHGSWRKETYSA</sequence>
<dbReference type="PANTHER" id="PTHR31834:SF1">
    <property type="entry name" value="INITIATION-SPECIFIC ALPHA-1,6-MANNOSYLTRANSFERASE"/>
    <property type="match status" value="1"/>
</dbReference>